<evidence type="ECO:0000313" key="1">
    <source>
        <dbReference type="EMBL" id="KAJ8012077.1"/>
    </source>
</evidence>
<organism evidence="1 2">
    <name type="scientific">Dallia pectoralis</name>
    <name type="common">Alaska blackfish</name>
    <dbReference type="NCBI Taxonomy" id="75939"/>
    <lineage>
        <taxon>Eukaryota</taxon>
        <taxon>Metazoa</taxon>
        <taxon>Chordata</taxon>
        <taxon>Craniata</taxon>
        <taxon>Vertebrata</taxon>
        <taxon>Euteleostomi</taxon>
        <taxon>Actinopterygii</taxon>
        <taxon>Neopterygii</taxon>
        <taxon>Teleostei</taxon>
        <taxon>Protacanthopterygii</taxon>
        <taxon>Esociformes</taxon>
        <taxon>Umbridae</taxon>
        <taxon>Dallia</taxon>
    </lineage>
</organism>
<evidence type="ECO:0000313" key="2">
    <source>
        <dbReference type="Proteomes" id="UP001157502"/>
    </source>
</evidence>
<proteinExistence type="predicted"/>
<gene>
    <name evidence="1" type="ORF">DPEC_G00064940</name>
</gene>
<comment type="caution">
    <text evidence="1">The sequence shown here is derived from an EMBL/GenBank/DDBJ whole genome shotgun (WGS) entry which is preliminary data.</text>
</comment>
<dbReference type="Proteomes" id="UP001157502">
    <property type="component" value="Chromosome 5"/>
</dbReference>
<accession>A0ACC2H843</accession>
<keyword evidence="2" id="KW-1185">Reference proteome</keyword>
<sequence>MRISTSKLQQMAIYTTVLTGAGCGTMYYLMQKNFSRSDYHSLALEKLKANQSAMDCLGAPPLKIHNIHLSDRYNRVEPYAAQIKIPVTGSKDGGYLYTTSVRDPETLGWRLKQAVLQLREGQRIDLLTSTSTDVKEGLDTGNWSL</sequence>
<dbReference type="EMBL" id="CM055732">
    <property type="protein sequence ID" value="KAJ8012077.1"/>
    <property type="molecule type" value="Genomic_DNA"/>
</dbReference>
<protein>
    <submittedName>
        <fullName evidence="1">Uncharacterized protein</fullName>
    </submittedName>
</protein>
<reference evidence="1" key="1">
    <citation type="submission" date="2021-05" db="EMBL/GenBank/DDBJ databases">
        <authorList>
            <person name="Pan Q."/>
            <person name="Jouanno E."/>
            <person name="Zahm M."/>
            <person name="Klopp C."/>
            <person name="Cabau C."/>
            <person name="Louis A."/>
            <person name="Berthelot C."/>
            <person name="Parey E."/>
            <person name="Roest Crollius H."/>
            <person name="Montfort J."/>
            <person name="Robinson-Rechavi M."/>
            <person name="Bouchez O."/>
            <person name="Lampietro C."/>
            <person name="Lopez Roques C."/>
            <person name="Donnadieu C."/>
            <person name="Postlethwait J."/>
            <person name="Bobe J."/>
            <person name="Dillon D."/>
            <person name="Chandos A."/>
            <person name="von Hippel F."/>
            <person name="Guiguen Y."/>
        </authorList>
    </citation>
    <scope>NUCLEOTIDE SEQUENCE</scope>
    <source>
        <strain evidence="1">YG-Jan2019</strain>
    </source>
</reference>
<name>A0ACC2H843_DALPE</name>